<keyword evidence="7" id="KW-1185">Reference proteome</keyword>
<feature type="domain" description="HTH araC/xylS-type" evidence="5">
    <location>
        <begin position="250"/>
        <end position="348"/>
    </location>
</feature>
<organism evidence="6 7">
    <name type="scientific">Fluviicoccus keumensis</name>
    <dbReference type="NCBI Taxonomy" id="1435465"/>
    <lineage>
        <taxon>Bacteria</taxon>
        <taxon>Pseudomonadati</taxon>
        <taxon>Pseudomonadota</taxon>
        <taxon>Gammaproteobacteria</taxon>
        <taxon>Moraxellales</taxon>
        <taxon>Moraxellaceae</taxon>
        <taxon>Fluviicoccus</taxon>
    </lineage>
</organism>
<dbReference type="Pfam" id="PF12625">
    <property type="entry name" value="Arabinose_bd"/>
    <property type="match status" value="1"/>
</dbReference>
<evidence type="ECO:0000256" key="1">
    <source>
        <dbReference type="ARBA" id="ARBA00023015"/>
    </source>
</evidence>
<dbReference type="InterPro" id="IPR009057">
    <property type="entry name" value="Homeodomain-like_sf"/>
</dbReference>
<dbReference type="GO" id="GO:0005829">
    <property type="term" value="C:cytosol"/>
    <property type="evidence" value="ECO:0007669"/>
    <property type="project" value="TreeGrafter"/>
</dbReference>
<dbReference type="InterPro" id="IPR032687">
    <property type="entry name" value="AraC-type_N"/>
</dbReference>
<accession>A0A4V2G671</accession>
<dbReference type="PANTHER" id="PTHR47894:SF1">
    <property type="entry name" value="HTH-TYPE TRANSCRIPTIONAL REGULATOR VQSM"/>
    <property type="match status" value="1"/>
</dbReference>
<evidence type="ECO:0000313" key="7">
    <source>
        <dbReference type="Proteomes" id="UP000292423"/>
    </source>
</evidence>
<dbReference type="Pfam" id="PF12833">
    <property type="entry name" value="HTH_18"/>
    <property type="match status" value="1"/>
</dbReference>
<evidence type="ECO:0000256" key="2">
    <source>
        <dbReference type="ARBA" id="ARBA00023125"/>
    </source>
</evidence>
<name>A0A4V2G671_9GAMM</name>
<protein>
    <submittedName>
        <fullName evidence="6">AraC family transcriptional regulator</fullName>
    </submittedName>
</protein>
<keyword evidence="1" id="KW-0805">Transcription regulation</keyword>
<dbReference type="OrthoDB" id="5582699at2"/>
<evidence type="ECO:0000313" key="6">
    <source>
        <dbReference type="EMBL" id="RZU47556.1"/>
    </source>
</evidence>
<comment type="caution">
    <text evidence="6">The sequence shown here is derived from an EMBL/GenBank/DDBJ whole genome shotgun (WGS) entry which is preliminary data.</text>
</comment>
<reference evidence="6 7" key="1">
    <citation type="submission" date="2019-02" db="EMBL/GenBank/DDBJ databases">
        <title>Genomic Encyclopedia of Type Strains, Phase IV (KMG-IV): sequencing the most valuable type-strain genomes for metagenomic binning, comparative biology and taxonomic classification.</title>
        <authorList>
            <person name="Goeker M."/>
        </authorList>
    </citation>
    <scope>NUCLEOTIDE SEQUENCE [LARGE SCALE GENOMIC DNA]</scope>
    <source>
        <strain evidence="6 7">DSM 105135</strain>
    </source>
</reference>
<dbReference type="InterPro" id="IPR018060">
    <property type="entry name" value="HTH_AraC"/>
</dbReference>
<gene>
    <name evidence="6" type="ORF">EV700_0519</name>
</gene>
<keyword evidence="3" id="KW-0804">Transcription</keyword>
<dbReference type="Proteomes" id="UP000292423">
    <property type="component" value="Unassembled WGS sequence"/>
</dbReference>
<dbReference type="EMBL" id="SHKX01000010">
    <property type="protein sequence ID" value="RZU47556.1"/>
    <property type="molecule type" value="Genomic_DNA"/>
</dbReference>
<evidence type="ECO:0000256" key="4">
    <source>
        <dbReference type="SAM" id="MobiDB-lite"/>
    </source>
</evidence>
<dbReference type="PANTHER" id="PTHR47894">
    <property type="entry name" value="HTH-TYPE TRANSCRIPTIONAL REGULATOR GADX"/>
    <property type="match status" value="1"/>
</dbReference>
<dbReference type="RefSeq" id="WP_130410788.1">
    <property type="nucleotide sequence ID" value="NZ_SHKX01000010.1"/>
</dbReference>
<evidence type="ECO:0000259" key="5">
    <source>
        <dbReference type="PROSITE" id="PS01124"/>
    </source>
</evidence>
<dbReference type="AlphaFoldDB" id="A0A4V2G671"/>
<keyword evidence="2" id="KW-0238">DNA-binding</keyword>
<sequence>MTDHKPPDNAPEAGDTVLASLLLHAINSADARGLPVDAMREAAGLPPTLSADPGGRVAARYLERLVCAGVKLARDPLLGLHMSEHASPTGFGVLGYIRQSCATLQEVIDMTIRYEVLVSDIGRTTLMRRPGVTLWCWDCKTDNPLFRRQATEYLLGCWRTIQIRMLNTGPHPVLRVLLRHAPPAEPALIREYERIFGCPVLFNQPVSALVLPNSALTRPLAHPDAALQQVLEQHALQLIDRRDQADSFLSRARAQLLSLLQQGQGSREALARIMGMSSRSLHRQLEREGSSYRELHDELRLDMAKRYLAQSREPISGIALRLHFGGSQSFVRWFRELAGETPGQYREGKKEDGGLAGKPSAGTAA</sequence>
<dbReference type="Gene3D" id="1.10.10.60">
    <property type="entry name" value="Homeodomain-like"/>
    <property type="match status" value="1"/>
</dbReference>
<dbReference type="SMART" id="SM00342">
    <property type="entry name" value="HTH_ARAC"/>
    <property type="match status" value="1"/>
</dbReference>
<proteinExistence type="predicted"/>
<dbReference type="SUPFAM" id="SSF46689">
    <property type="entry name" value="Homeodomain-like"/>
    <property type="match status" value="1"/>
</dbReference>
<dbReference type="PROSITE" id="PS01124">
    <property type="entry name" value="HTH_ARAC_FAMILY_2"/>
    <property type="match status" value="1"/>
</dbReference>
<dbReference type="GO" id="GO:0003700">
    <property type="term" value="F:DNA-binding transcription factor activity"/>
    <property type="evidence" value="ECO:0007669"/>
    <property type="project" value="InterPro"/>
</dbReference>
<evidence type="ECO:0000256" key="3">
    <source>
        <dbReference type="ARBA" id="ARBA00023163"/>
    </source>
</evidence>
<dbReference type="GO" id="GO:0000976">
    <property type="term" value="F:transcription cis-regulatory region binding"/>
    <property type="evidence" value="ECO:0007669"/>
    <property type="project" value="TreeGrafter"/>
</dbReference>
<feature type="region of interest" description="Disordered" evidence="4">
    <location>
        <begin position="342"/>
        <end position="365"/>
    </location>
</feature>